<sequence length="136" mass="14653">MSNQYAFPAKTPTVHANPPGEAVTTPSLMYASISLLLLACGLCQYMWFINISVAYVLVALIMLGISFHLRIAVAGCQTPEGHCHPSPEVYPSPDETYVGTMNSALCTASLSTNCHRRTWLYLGQTSTISVRGQNGG</sequence>
<proteinExistence type="predicted"/>
<name>A0ACB6Z6U5_THEGA</name>
<reference evidence="1" key="2">
    <citation type="journal article" date="2020" name="Nat. Commun.">
        <title>Large-scale genome sequencing of mycorrhizal fungi provides insights into the early evolution of symbiotic traits.</title>
        <authorList>
            <person name="Miyauchi S."/>
            <person name="Kiss E."/>
            <person name="Kuo A."/>
            <person name="Drula E."/>
            <person name="Kohler A."/>
            <person name="Sanchez-Garcia M."/>
            <person name="Morin E."/>
            <person name="Andreopoulos B."/>
            <person name="Barry K.W."/>
            <person name="Bonito G."/>
            <person name="Buee M."/>
            <person name="Carver A."/>
            <person name="Chen C."/>
            <person name="Cichocki N."/>
            <person name="Clum A."/>
            <person name="Culley D."/>
            <person name="Crous P.W."/>
            <person name="Fauchery L."/>
            <person name="Girlanda M."/>
            <person name="Hayes R.D."/>
            <person name="Keri Z."/>
            <person name="LaButti K."/>
            <person name="Lipzen A."/>
            <person name="Lombard V."/>
            <person name="Magnuson J."/>
            <person name="Maillard F."/>
            <person name="Murat C."/>
            <person name="Nolan M."/>
            <person name="Ohm R.A."/>
            <person name="Pangilinan J."/>
            <person name="Pereira M.F."/>
            <person name="Perotto S."/>
            <person name="Peter M."/>
            <person name="Pfister S."/>
            <person name="Riley R."/>
            <person name="Sitrit Y."/>
            <person name="Stielow J.B."/>
            <person name="Szollosi G."/>
            <person name="Zifcakova L."/>
            <person name="Stursova M."/>
            <person name="Spatafora J.W."/>
            <person name="Tedersoo L."/>
            <person name="Vaario L.M."/>
            <person name="Yamada A."/>
            <person name="Yan M."/>
            <person name="Wang P."/>
            <person name="Xu J."/>
            <person name="Bruns T."/>
            <person name="Baldrian P."/>
            <person name="Vilgalys R."/>
            <person name="Dunand C."/>
            <person name="Henrissat B."/>
            <person name="Grigoriev I.V."/>
            <person name="Hibbett D."/>
            <person name="Nagy L.G."/>
            <person name="Martin F.M."/>
        </authorList>
    </citation>
    <scope>NUCLEOTIDE SEQUENCE</scope>
    <source>
        <strain evidence="1">P2</strain>
    </source>
</reference>
<keyword evidence="2" id="KW-1185">Reference proteome</keyword>
<organism evidence="1 2">
    <name type="scientific">Thelephora ganbajun</name>
    <name type="common">Ganba fungus</name>
    <dbReference type="NCBI Taxonomy" id="370292"/>
    <lineage>
        <taxon>Eukaryota</taxon>
        <taxon>Fungi</taxon>
        <taxon>Dikarya</taxon>
        <taxon>Basidiomycota</taxon>
        <taxon>Agaricomycotina</taxon>
        <taxon>Agaricomycetes</taxon>
        <taxon>Thelephorales</taxon>
        <taxon>Thelephoraceae</taxon>
        <taxon>Thelephora</taxon>
    </lineage>
</organism>
<dbReference type="EMBL" id="MU118093">
    <property type="protein sequence ID" value="KAF9645366.1"/>
    <property type="molecule type" value="Genomic_DNA"/>
</dbReference>
<evidence type="ECO:0000313" key="1">
    <source>
        <dbReference type="EMBL" id="KAF9645366.1"/>
    </source>
</evidence>
<reference evidence="1" key="1">
    <citation type="submission" date="2019-10" db="EMBL/GenBank/DDBJ databases">
        <authorList>
            <consortium name="DOE Joint Genome Institute"/>
            <person name="Kuo A."/>
            <person name="Miyauchi S."/>
            <person name="Kiss E."/>
            <person name="Drula E."/>
            <person name="Kohler A."/>
            <person name="Sanchez-Garcia M."/>
            <person name="Andreopoulos B."/>
            <person name="Barry K.W."/>
            <person name="Bonito G."/>
            <person name="Buee M."/>
            <person name="Carver A."/>
            <person name="Chen C."/>
            <person name="Cichocki N."/>
            <person name="Clum A."/>
            <person name="Culley D."/>
            <person name="Crous P.W."/>
            <person name="Fauchery L."/>
            <person name="Girlanda M."/>
            <person name="Hayes R."/>
            <person name="Keri Z."/>
            <person name="Labutti K."/>
            <person name="Lipzen A."/>
            <person name="Lombard V."/>
            <person name="Magnuson J."/>
            <person name="Maillard F."/>
            <person name="Morin E."/>
            <person name="Murat C."/>
            <person name="Nolan M."/>
            <person name="Ohm R."/>
            <person name="Pangilinan J."/>
            <person name="Pereira M."/>
            <person name="Perotto S."/>
            <person name="Peter M."/>
            <person name="Riley R."/>
            <person name="Sitrit Y."/>
            <person name="Stielow B."/>
            <person name="Szollosi G."/>
            <person name="Zifcakova L."/>
            <person name="Stursova M."/>
            <person name="Spatafora J.W."/>
            <person name="Tedersoo L."/>
            <person name="Vaario L.-M."/>
            <person name="Yamada A."/>
            <person name="Yan M."/>
            <person name="Wang P."/>
            <person name="Xu J."/>
            <person name="Bruns T."/>
            <person name="Baldrian P."/>
            <person name="Vilgalys R."/>
            <person name="Henrissat B."/>
            <person name="Grigoriev I.V."/>
            <person name="Hibbett D."/>
            <person name="Nagy L.G."/>
            <person name="Martin F.M."/>
        </authorList>
    </citation>
    <scope>NUCLEOTIDE SEQUENCE</scope>
    <source>
        <strain evidence="1">P2</strain>
    </source>
</reference>
<evidence type="ECO:0000313" key="2">
    <source>
        <dbReference type="Proteomes" id="UP000886501"/>
    </source>
</evidence>
<gene>
    <name evidence="1" type="ORF">BDM02DRAFT_3120314</name>
</gene>
<accession>A0ACB6Z6U5</accession>
<protein>
    <submittedName>
        <fullName evidence="1">Uncharacterized protein</fullName>
    </submittedName>
</protein>
<dbReference type="Proteomes" id="UP000886501">
    <property type="component" value="Unassembled WGS sequence"/>
</dbReference>
<comment type="caution">
    <text evidence="1">The sequence shown here is derived from an EMBL/GenBank/DDBJ whole genome shotgun (WGS) entry which is preliminary data.</text>
</comment>